<dbReference type="InterPro" id="IPR009057">
    <property type="entry name" value="Homeodomain-like_sf"/>
</dbReference>
<evidence type="ECO:0000256" key="1">
    <source>
        <dbReference type="ARBA" id="ARBA00023015"/>
    </source>
</evidence>
<dbReference type="InterPro" id="IPR001647">
    <property type="entry name" value="HTH_TetR"/>
</dbReference>
<keyword evidence="3" id="KW-0804">Transcription</keyword>
<dbReference type="Proteomes" id="UP000326060">
    <property type="component" value="Unassembled WGS sequence"/>
</dbReference>
<organism evidence="7 8">
    <name type="scientific">Bifidobacterium callitrichos</name>
    <dbReference type="NCBI Taxonomy" id="762209"/>
    <lineage>
        <taxon>Bacteria</taxon>
        <taxon>Bacillati</taxon>
        <taxon>Actinomycetota</taxon>
        <taxon>Actinomycetes</taxon>
        <taxon>Bifidobacteriales</taxon>
        <taxon>Bifidobacteriaceae</taxon>
        <taxon>Bifidobacterium</taxon>
    </lineage>
</organism>
<dbReference type="AlphaFoldDB" id="A0A2T3GBT6"/>
<reference evidence="7 8" key="3">
    <citation type="submission" date="2018-03" db="EMBL/GenBank/DDBJ databases">
        <title>The comparative genomics of Bifidobacterium callitrichos reflects dietary carbohydrate utilization within the common marmoset gut.</title>
        <authorList>
            <person name="Rani A."/>
        </authorList>
    </citation>
    <scope>NUCLEOTIDE SEQUENCE [LARGE SCALE GENOMIC DNA]</scope>
    <source>
        <strain evidence="7 8">UMA51805</strain>
    </source>
</reference>
<dbReference type="EMBL" id="RZJP01000001">
    <property type="protein sequence ID" value="KAA8817753.1"/>
    <property type="molecule type" value="Genomic_DNA"/>
</dbReference>
<proteinExistence type="predicted"/>
<sequence>MNARISMNSAERRRRTREALLEAAALEFETQGYAKTTLQGVADRLGLTRGTVLFHFHTKEALRDTLIQWCDERLCAKVSQCSGRSDFARILAAIADMHYEDARIRSGLLLHEEKARAENAGHMKWEEALELVLFGQSNDVHNSIKAGTLIDMYIAVIRSDRWKNKQQLRQALDFYLSLTGLSKAAELSDNRL</sequence>
<dbReference type="PRINTS" id="PR00455">
    <property type="entry name" value="HTHTETR"/>
</dbReference>
<evidence type="ECO:0000313" key="7">
    <source>
        <dbReference type="EMBL" id="PST46938.1"/>
    </source>
</evidence>
<dbReference type="GO" id="GO:0000976">
    <property type="term" value="F:transcription cis-regulatory region binding"/>
    <property type="evidence" value="ECO:0007669"/>
    <property type="project" value="TreeGrafter"/>
</dbReference>
<feature type="DNA-binding region" description="H-T-H motif" evidence="4">
    <location>
        <begin position="37"/>
        <end position="56"/>
    </location>
</feature>
<reference evidence="7" key="1">
    <citation type="submission" date="2017-09" db="EMBL/GenBank/DDBJ databases">
        <authorList>
            <person name="Ehlers B."/>
            <person name="Leendertz F.H."/>
        </authorList>
    </citation>
    <scope>NUCLEOTIDE SEQUENCE [LARGE SCALE GENOMIC DNA]</scope>
    <source>
        <strain evidence="7">UMA51805</strain>
    </source>
</reference>
<gene>
    <name evidence="7" type="ORF">CPA40_02975</name>
    <name evidence="6" type="ORF">EMB92_04275</name>
</gene>
<protein>
    <submittedName>
        <fullName evidence="6">TetR/AcrR family transcriptional regulator</fullName>
    </submittedName>
</protein>
<evidence type="ECO:0000313" key="9">
    <source>
        <dbReference type="Proteomes" id="UP000326060"/>
    </source>
</evidence>
<dbReference type="PROSITE" id="PS50977">
    <property type="entry name" value="HTH_TETR_2"/>
    <property type="match status" value="1"/>
</dbReference>
<dbReference type="SUPFAM" id="SSF46689">
    <property type="entry name" value="Homeodomain-like"/>
    <property type="match status" value="1"/>
</dbReference>
<dbReference type="PANTHER" id="PTHR30055">
    <property type="entry name" value="HTH-TYPE TRANSCRIPTIONAL REGULATOR RUTR"/>
    <property type="match status" value="1"/>
</dbReference>
<dbReference type="GO" id="GO:0003700">
    <property type="term" value="F:DNA-binding transcription factor activity"/>
    <property type="evidence" value="ECO:0007669"/>
    <property type="project" value="TreeGrafter"/>
</dbReference>
<keyword evidence="2 4" id="KW-0238">DNA-binding</keyword>
<dbReference type="Gene3D" id="1.10.357.10">
    <property type="entry name" value="Tetracycline Repressor, domain 2"/>
    <property type="match status" value="1"/>
</dbReference>
<evidence type="ECO:0000259" key="5">
    <source>
        <dbReference type="PROSITE" id="PS50977"/>
    </source>
</evidence>
<dbReference type="Pfam" id="PF00440">
    <property type="entry name" value="TetR_N"/>
    <property type="match status" value="1"/>
</dbReference>
<feature type="domain" description="HTH tetR-type" evidence="5">
    <location>
        <begin position="14"/>
        <end position="74"/>
    </location>
</feature>
<evidence type="ECO:0000313" key="8">
    <source>
        <dbReference type="Proteomes" id="UP000240228"/>
    </source>
</evidence>
<evidence type="ECO:0000256" key="4">
    <source>
        <dbReference type="PROSITE-ProRule" id="PRU00335"/>
    </source>
</evidence>
<evidence type="ECO:0000313" key="6">
    <source>
        <dbReference type="EMBL" id="KAA8817753.1"/>
    </source>
</evidence>
<evidence type="ECO:0000256" key="2">
    <source>
        <dbReference type="ARBA" id="ARBA00023125"/>
    </source>
</evidence>
<evidence type="ECO:0000256" key="3">
    <source>
        <dbReference type="ARBA" id="ARBA00023163"/>
    </source>
</evidence>
<reference evidence="8" key="2">
    <citation type="submission" date="2017-09" db="EMBL/GenBank/DDBJ databases">
        <authorList>
            <person name="Sela D.A."/>
            <person name="Albert K."/>
        </authorList>
    </citation>
    <scope>NUCLEOTIDE SEQUENCE [LARGE SCALE GENOMIC DNA]</scope>
    <source>
        <strain evidence="8">UMA51805</strain>
    </source>
</reference>
<comment type="caution">
    <text evidence="7">The sequence shown here is derived from an EMBL/GenBank/DDBJ whole genome shotgun (WGS) entry which is preliminary data.</text>
</comment>
<dbReference type="InterPro" id="IPR050109">
    <property type="entry name" value="HTH-type_TetR-like_transc_reg"/>
</dbReference>
<keyword evidence="1" id="KW-0805">Transcription regulation</keyword>
<accession>A0A2T3GBT6</accession>
<dbReference type="Proteomes" id="UP000240228">
    <property type="component" value="Unassembled WGS sequence"/>
</dbReference>
<reference evidence="6 9" key="4">
    <citation type="journal article" date="2019" name="Syst. Appl. Microbiol.">
        <title>Characterization of Bifidobacterium species in feaces of the Egyptian fruit bat: Description of B. vespertilionis sp. nov. and B. rousetti sp. nov.</title>
        <authorList>
            <person name="Modesto M."/>
            <person name="Satti M."/>
            <person name="Watanabe K."/>
            <person name="Puglisi E."/>
            <person name="Morelli L."/>
            <person name="Huang C.-H."/>
            <person name="Liou J.-S."/>
            <person name="Miyashita M."/>
            <person name="Tamura T."/>
            <person name="Saito S."/>
            <person name="Mori K."/>
            <person name="Huang L."/>
            <person name="Sciavilla P."/>
            <person name="Sandri C."/>
            <person name="Spiezio C."/>
            <person name="Vitali F."/>
            <person name="Cavalieri D."/>
            <person name="Perpetuini G."/>
            <person name="Tofalo R."/>
            <person name="Bonetti A."/>
            <person name="Arita M."/>
            <person name="Mattarelli P."/>
        </authorList>
    </citation>
    <scope>NUCLEOTIDE SEQUENCE [LARGE SCALE GENOMIC DNA]</scope>
    <source>
        <strain evidence="6 9">RST27</strain>
    </source>
</reference>
<dbReference type="PANTHER" id="PTHR30055:SF234">
    <property type="entry name" value="HTH-TYPE TRANSCRIPTIONAL REGULATOR BETI"/>
    <property type="match status" value="1"/>
</dbReference>
<keyword evidence="8" id="KW-1185">Reference proteome</keyword>
<name>A0A2T3GBT6_9BIFI</name>
<dbReference type="EMBL" id="NWTX01000003">
    <property type="protein sequence ID" value="PST46938.1"/>
    <property type="molecule type" value="Genomic_DNA"/>
</dbReference>